<name>A0A6A6R3Q4_9PEZI</name>
<protein>
    <submittedName>
        <fullName evidence="1">Uncharacterized protein</fullName>
    </submittedName>
</protein>
<keyword evidence="2" id="KW-1185">Reference proteome</keyword>
<proteinExistence type="predicted"/>
<dbReference type="Proteomes" id="UP000799750">
    <property type="component" value="Unassembled WGS sequence"/>
</dbReference>
<accession>A0A6A6R3Q4</accession>
<reference evidence="1" key="1">
    <citation type="journal article" date="2020" name="Stud. Mycol.">
        <title>101 Dothideomycetes genomes: a test case for predicting lifestyles and emergence of pathogens.</title>
        <authorList>
            <person name="Haridas S."/>
            <person name="Albert R."/>
            <person name="Binder M."/>
            <person name="Bloem J."/>
            <person name="Labutti K."/>
            <person name="Salamov A."/>
            <person name="Andreopoulos B."/>
            <person name="Baker S."/>
            <person name="Barry K."/>
            <person name="Bills G."/>
            <person name="Bluhm B."/>
            <person name="Cannon C."/>
            <person name="Castanera R."/>
            <person name="Culley D."/>
            <person name="Daum C."/>
            <person name="Ezra D."/>
            <person name="Gonzalez J."/>
            <person name="Henrissat B."/>
            <person name="Kuo A."/>
            <person name="Liang C."/>
            <person name="Lipzen A."/>
            <person name="Lutzoni F."/>
            <person name="Magnuson J."/>
            <person name="Mondo S."/>
            <person name="Nolan M."/>
            <person name="Ohm R."/>
            <person name="Pangilinan J."/>
            <person name="Park H.-J."/>
            <person name="Ramirez L."/>
            <person name="Alfaro M."/>
            <person name="Sun H."/>
            <person name="Tritt A."/>
            <person name="Yoshinaga Y."/>
            <person name="Zwiers L.-H."/>
            <person name="Turgeon B."/>
            <person name="Goodwin S."/>
            <person name="Spatafora J."/>
            <person name="Crous P."/>
            <person name="Grigoriev I."/>
        </authorList>
    </citation>
    <scope>NUCLEOTIDE SEQUENCE</scope>
    <source>
        <strain evidence="1">CBS 269.34</strain>
    </source>
</reference>
<gene>
    <name evidence="1" type="ORF">BU16DRAFT_310166</name>
</gene>
<dbReference type="EMBL" id="MU004185">
    <property type="protein sequence ID" value="KAF2498972.1"/>
    <property type="molecule type" value="Genomic_DNA"/>
</dbReference>
<evidence type="ECO:0000313" key="1">
    <source>
        <dbReference type="EMBL" id="KAF2498972.1"/>
    </source>
</evidence>
<dbReference type="AlphaFoldDB" id="A0A6A6R3Q4"/>
<organism evidence="1 2">
    <name type="scientific">Lophium mytilinum</name>
    <dbReference type="NCBI Taxonomy" id="390894"/>
    <lineage>
        <taxon>Eukaryota</taxon>
        <taxon>Fungi</taxon>
        <taxon>Dikarya</taxon>
        <taxon>Ascomycota</taxon>
        <taxon>Pezizomycotina</taxon>
        <taxon>Dothideomycetes</taxon>
        <taxon>Pleosporomycetidae</taxon>
        <taxon>Mytilinidiales</taxon>
        <taxon>Mytilinidiaceae</taxon>
        <taxon>Lophium</taxon>
    </lineage>
</organism>
<sequence length="195" mass="21908">MLFFHYRAPRIVDALNAAVWYHNLSCALPSILSSTVYRHFSYLEPVKAFPPSASSLGFSIIVPSSLVHLSYAALRANRQPSNHLCNVKSSQSSSLLTCSPPLLPILANRKHLSHHRLLARLQFRSRAPSHPHSRPDSTCQNTLTSHLLMQSPRTVSGWFKPLRSHLVSPFLRHFPTFSHAIPCLRSYSPTEAPKL</sequence>
<evidence type="ECO:0000313" key="2">
    <source>
        <dbReference type="Proteomes" id="UP000799750"/>
    </source>
</evidence>